<feature type="region of interest" description="Disordered" evidence="2">
    <location>
        <begin position="161"/>
        <end position="202"/>
    </location>
</feature>
<dbReference type="AlphaFoldDB" id="A0A834HFH3"/>
<accession>A0A834HFH3</accession>
<reference evidence="3" key="1">
    <citation type="submission" date="2019-11" db="EMBL/GenBank/DDBJ databases">
        <authorList>
            <person name="Liu Y."/>
            <person name="Hou J."/>
            <person name="Li T.-Q."/>
            <person name="Guan C.-H."/>
            <person name="Wu X."/>
            <person name="Wu H.-Z."/>
            <person name="Ling F."/>
            <person name="Zhang R."/>
            <person name="Shi X.-G."/>
            <person name="Ren J.-P."/>
            <person name="Chen E.-F."/>
            <person name="Sun J.-M."/>
        </authorList>
    </citation>
    <scope>NUCLEOTIDE SEQUENCE</scope>
    <source>
        <strain evidence="3">Adult_tree_wgs_1</strain>
        <tissue evidence="3">Leaves</tissue>
    </source>
</reference>
<organism evidence="3 4">
    <name type="scientific">Rhododendron simsii</name>
    <name type="common">Sims's rhododendron</name>
    <dbReference type="NCBI Taxonomy" id="118357"/>
    <lineage>
        <taxon>Eukaryota</taxon>
        <taxon>Viridiplantae</taxon>
        <taxon>Streptophyta</taxon>
        <taxon>Embryophyta</taxon>
        <taxon>Tracheophyta</taxon>
        <taxon>Spermatophyta</taxon>
        <taxon>Magnoliopsida</taxon>
        <taxon>eudicotyledons</taxon>
        <taxon>Gunneridae</taxon>
        <taxon>Pentapetalae</taxon>
        <taxon>asterids</taxon>
        <taxon>Ericales</taxon>
        <taxon>Ericaceae</taxon>
        <taxon>Ericoideae</taxon>
        <taxon>Rhodoreae</taxon>
        <taxon>Rhododendron</taxon>
    </lineage>
</organism>
<dbReference type="PROSITE" id="PS50088">
    <property type="entry name" value="ANK_REPEAT"/>
    <property type="match status" value="2"/>
</dbReference>
<dbReference type="PANTHER" id="PTHR24128:SF101">
    <property type="entry name" value="ANKYRIN REPEAT-CONTAINING PROTEIN BDA1-LIKE"/>
    <property type="match status" value="1"/>
</dbReference>
<dbReference type="SMART" id="SM00248">
    <property type="entry name" value="ANK"/>
    <property type="match status" value="2"/>
</dbReference>
<keyword evidence="4" id="KW-1185">Reference proteome</keyword>
<sequence>MTTQSSYVQRSTVFDEEACEGADSVENEFVLVDQCAARETGRRLKDACLSGSVAALEALIDEDELILNRVSSLIGFFINDSTPLHVAALRGHLDFAKALLTRKPELATKLDSSWSSPLHLACIKGHFEIVEELLWVNTNAKPLDSSVSGVKRKSEAPITEFVNTEAPLTRKEAQSEGKGNSRNQPLNKNADNSEAMVEEAECSNEQEMNSFFVRLNVQLPLNKK</sequence>
<dbReference type="OrthoDB" id="674805at2759"/>
<evidence type="ECO:0000313" key="4">
    <source>
        <dbReference type="Proteomes" id="UP000626092"/>
    </source>
</evidence>
<feature type="repeat" description="ANK" evidence="1">
    <location>
        <begin position="79"/>
        <end position="111"/>
    </location>
</feature>
<feature type="repeat" description="ANK" evidence="1">
    <location>
        <begin position="113"/>
        <end position="145"/>
    </location>
</feature>
<evidence type="ECO:0000313" key="3">
    <source>
        <dbReference type="EMBL" id="KAF7150114.1"/>
    </source>
</evidence>
<keyword evidence="1" id="KW-0040">ANK repeat</keyword>
<feature type="compositionally biased region" description="Polar residues" evidence="2">
    <location>
        <begin position="177"/>
        <end position="192"/>
    </location>
</feature>
<evidence type="ECO:0000256" key="1">
    <source>
        <dbReference type="PROSITE-ProRule" id="PRU00023"/>
    </source>
</evidence>
<gene>
    <name evidence="3" type="ORF">RHSIM_Rhsim02G0230600</name>
</gene>
<dbReference type="Gene3D" id="1.25.40.20">
    <property type="entry name" value="Ankyrin repeat-containing domain"/>
    <property type="match status" value="1"/>
</dbReference>
<dbReference type="EMBL" id="WJXA01000002">
    <property type="protein sequence ID" value="KAF7150114.1"/>
    <property type="molecule type" value="Genomic_DNA"/>
</dbReference>
<dbReference type="Pfam" id="PF12796">
    <property type="entry name" value="Ank_2"/>
    <property type="match status" value="1"/>
</dbReference>
<dbReference type="InterPro" id="IPR036770">
    <property type="entry name" value="Ankyrin_rpt-contain_sf"/>
</dbReference>
<dbReference type="PROSITE" id="PS50297">
    <property type="entry name" value="ANK_REP_REGION"/>
    <property type="match status" value="2"/>
</dbReference>
<protein>
    <submittedName>
        <fullName evidence="3">Uncharacterized protein</fullName>
    </submittedName>
</protein>
<dbReference type="InterPro" id="IPR002110">
    <property type="entry name" value="Ankyrin_rpt"/>
</dbReference>
<dbReference type="SUPFAM" id="SSF48403">
    <property type="entry name" value="Ankyrin repeat"/>
    <property type="match status" value="1"/>
</dbReference>
<comment type="caution">
    <text evidence="3">The sequence shown here is derived from an EMBL/GenBank/DDBJ whole genome shotgun (WGS) entry which is preliminary data.</text>
</comment>
<dbReference type="Proteomes" id="UP000626092">
    <property type="component" value="Unassembled WGS sequence"/>
</dbReference>
<name>A0A834HFH3_RHOSS</name>
<dbReference type="PANTHER" id="PTHR24128">
    <property type="entry name" value="HOMEOBOX PROTEIN WARIAI"/>
    <property type="match status" value="1"/>
</dbReference>
<proteinExistence type="predicted"/>
<evidence type="ECO:0000256" key="2">
    <source>
        <dbReference type="SAM" id="MobiDB-lite"/>
    </source>
</evidence>